<dbReference type="RefSeq" id="WP_378058056.1">
    <property type="nucleotide sequence ID" value="NZ_JBHSIS010000009.1"/>
</dbReference>
<dbReference type="EMBL" id="JBHSIS010000009">
    <property type="protein sequence ID" value="MFC4856093.1"/>
    <property type="molecule type" value="Genomic_DNA"/>
</dbReference>
<evidence type="ECO:0000313" key="2">
    <source>
        <dbReference type="Proteomes" id="UP001595859"/>
    </source>
</evidence>
<proteinExistence type="predicted"/>
<evidence type="ECO:0000313" key="1">
    <source>
        <dbReference type="EMBL" id="MFC4856093.1"/>
    </source>
</evidence>
<evidence type="ECO:0008006" key="3">
    <source>
        <dbReference type="Google" id="ProtNLM"/>
    </source>
</evidence>
<dbReference type="PANTHER" id="PTHR37816">
    <property type="entry name" value="YALI0E33011P"/>
    <property type="match status" value="1"/>
</dbReference>
<protein>
    <recommendedName>
        <fullName evidence="3">Adenylate kinase</fullName>
    </recommendedName>
</protein>
<dbReference type="Gene3D" id="3.40.50.300">
    <property type="entry name" value="P-loop containing nucleotide triphosphate hydrolases"/>
    <property type="match status" value="1"/>
</dbReference>
<comment type="caution">
    <text evidence="1">The sequence shown here is derived from an EMBL/GenBank/DDBJ whole genome shotgun (WGS) entry which is preliminary data.</text>
</comment>
<dbReference type="Proteomes" id="UP001595859">
    <property type="component" value="Unassembled WGS sequence"/>
</dbReference>
<gene>
    <name evidence="1" type="ORF">ACFPCV_21530</name>
</gene>
<dbReference type="InterPro" id="IPR027417">
    <property type="entry name" value="P-loop_NTPase"/>
</dbReference>
<dbReference type="PANTHER" id="PTHR37816:SF1">
    <property type="entry name" value="TOXIN"/>
    <property type="match status" value="1"/>
</dbReference>
<dbReference type="SUPFAM" id="SSF52540">
    <property type="entry name" value="P-loop containing nucleoside triphosphate hydrolases"/>
    <property type="match status" value="1"/>
</dbReference>
<accession>A0ABV9S5A7</accession>
<reference evidence="2" key="1">
    <citation type="journal article" date="2019" name="Int. J. Syst. Evol. Microbiol.">
        <title>The Global Catalogue of Microorganisms (GCM) 10K type strain sequencing project: providing services to taxonomists for standard genome sequencing and annotation.</title>
        <authorList>
            <consortium name="The Broad Institute Genomics Platform"/>
            <consortium name="The Broad Institute Genome Sequencing Center for Infectious Disease"/>
            <person name="Wu L."/>
            <person name="Ma J."/>
        </authorList>
    </citation>
    <scope>NUCLEOTIDE SEQUENCE [LARGE SCALE GENOMIC DNA]</scope>
    <source>
        <strain evidence="2">ZS-22-S1</strain>
    </source>
</reference>
<organism evidence="1 2">
    <name type="scientific">Actinophytocola glycyrrhizae</name>
    <dbReference type="NCBI Taxonomy" id="2044873"/>
    <lineage>
        <taxon>Bacteria</taxon>
        <taxon>Bacillati</taxon>
        <taxon>Actinomycetota</taxon>
        <taxon>Actinomycetes</taxon>
        <taxon>Pseudonocardiales</taxon>
        <taxon>Pseudonocardiaceae</taxon>
    </lineage>
</organism>
<sequence>MNGPKRIAVLGCPGSGKTTYATVLAKRTGLPLHHLDDEYWGPGWTRPDPGTWQVRLAELVAGSGWIIDGNYLPSVPVRARHADLVVLVDTATATCLWRAVRRARRIGAGNHDQLPARVRAQAHAGLPVRATKDFAALLRMIVRFRRRDWWQVLDAARAHGTADVVVAVTPGRFRDRLRCVRRRLARRGVAVPVRPVNLEADREESES</sequence>
<dbReference type="InterPro" id="IPR052922">
    <property type="entry name" value="Cytidylate_Kinase-2"/>
</dbReference>
<name>A0ABV9S5A7_9PSEU</name>
<keyword evidence="2" id="KW-1185">Reference proteome</keyword>